<dbReference type="AlphaFoldDB" id="A0A0S3T8N8"/>
<accession>A0A0S3T8N8</accession>
<keyword evidence="2" id="KW-0040">ANK repeat</keyword>
<reference evidence="3 4" key="1">
    <citation type="journal article" date="2015" name="Sci. Rep.">
        <title>The power of single molecule real-time sequencing technology in the de novo assembly of a eukaryotic genome.</title>
        <authorList>
            <person name="Sakai H."/>
            <person name="Naito K."/>
            <person name="Ogiso-Tanaka E."/>
            <person name="Takahashi Y."/>
            <person name="Iseki K."/>
            <person name="Muto C."/>
            <person name="Satou K."/>
            <person name="Teruya K."/>
            <person name="Shiroma A."/>
            <person name="Shimoji M."/>
            <person name="Hirano T."/>
            <person name="Itoh T."/>
            <person name="Kaga A."/>
            <person name="Tomooka N."/>
        </authorList>
    </citation>
    <scope>NUCLEOTIDE SEQUENCE [LARGE SCALE GENOMIC DNA]</scope>
    <source>
        <strain evidence="4">cv. Shumari</strain>
    </source>
</reference>
<dbReference type="Pfam" id="PF13637">
    <property type="entry name" value="Ank_4"/>
    <property type="match status" value="1"/>
</dbReference>
<protein>
    <submittedName>
        <fullName evidence="3">Uncharacterized protein</fullName>
    </submittedName>
</protein>
<dbReference type="PROSITE" id="PS50297">
    <property type="entry name" value="ANK_REP_REGION"/>
    <property type="match status" value="1"/>
</dbReference>
<dbReference type="PROSITE" id="PS50088">
    <property type="entry name" value="ANK_REPEAT"/>
    <property type="match status" value="1"/>
</dbReference>
<dbReference type="InterPro" id="IPR002110">
    <property type="entry name" value="Ankyrin_rpt"/>
</dbReference>
<name>A0A0S3T8N8_PHAAN</name>
<organism evidence="3 4">
    <name type="scientific">Vigna angularis var. angularis</name>
    <dbReference type="NCBI Taxonomy" id="157739"/>
    <lineage>
        <taxon>Eukaryota</taxon>
        <taxon>Viridiplantae</taxon>
        <taxon>Streptophyta</taxon>
        <taxon>Embryophyta</taxon>
        <taxon>Tracheophyta</taxon>
        <taxon>Spermatophyta</taxon>
        <taxon>Magnoliopsida</taxon>
        <taxon>eudicotyledons</taxon>
        <taxon>Gunneridae</taxon>
        <taxon>Pentapetalae</taxon>
        <taxon>rosids</taxon>
        <taxon>fabids</taxon>
        <taxon>Fabales</taxon>
        <taxon>Fabaceae</taxon>
        <taxon>Papilionoideae</taxon>
        <taxon>50 kb inversion clade</taxon>
        <taxon>NPAAA clade</taxon>
        <taxon>indigoferoid/millettioid clade</taxon>
        <taxon>Phaseoleae</taxon>
        <taxon>Vigna</taxon>
    </lineage>
</organism>
<dbReference type="PANTHER" id="PTHR15725">
    <property type="entry name" value="ZN-FINGER, C-X8-C-X5-C-X3-H TYPE-CONTAINING"/>
    <property type="match status" value="1"/>
</dbReference>
<comment type="subcellular location">
    <subcellularLocation>
        <location evidence="1">Cell membrane</location>
        <topology evidence="1">Peripheral membrane protein</topology>
        <orientation evidence="1">Cytoplasmic side</orientation>
    </subcellularLocation>
</comment>
<dbReference type="GO" id="GO:0003729">
    <property type="term" value="F:mRNA binding"/>
    <property type="evidence" value="ECO:0007669"/>
    <property type="project" value="TreeGrafter"/>
</dbReference>
<evidence type="ECO:0000256" key="1">
    <source>
        <dbReference type="ARBA" id="ARBA00004413"/>
    </source>
</evidence>
<sequence>MKSVNVLLEHGAEVDIVDDVGYTPLHCAAKAGHLQLALFLITHGASQSHLKSFPYLATYPLHLFNSFQNQSSTSSLPQAFHSLSVTHTLVALNFHSDKDNDEFLRESLPKFDVLVADELRNFNYYHGEDEFGKARGPDERNLDSLNEYDLGHSGEYGLVADIDRERFCVPQGYESYDHTQEPYLWEQHRKASTHGKSTLLALTHG</sequence>
<dbReference type="EMBL" id="AP015044">
    <property type="protein sequence ID" value="BAU01264.1"/>
    <property type="molecule type" value="Genomic_DNA"/>
</dbReference>
<evidence type="ECO:0000256" key="2">
    <source>
        <dbReference type="PROSITE-ProRule" id="PRU00023"/>
    </source>
</evidence>
<dbReference type="GO" id="GO:0005886">
    <property type="term" value="C:plasma membrane"/>
    <property type="evidence" value="ECO:0007669"/>
    <property type="project" value="UniProtKB-SubCell"/>
</dbReference>
<dbReference type="PANTHER" id="PTHR15725:SF14">
    <property type="entry name" value="ZINC FINGER CCCH DOMAIN-CONTAINING PROTEIN 11A"/>
    <property type="match status" value="1"/>
</dbReference>
<evidence type="ECO:0000313" key="4">
    <source>
        <dbReference type="Proteomes" id="UP000291084"/>
    </source>
</evidence>
<dbReference type="SUPFAM" id="SSF48403">
    <property type="entry name" value="Ankyrin repeat"/>
    <property type="match status" value="1"/>
</dbReference>
<keyword evidence="4" id="KW-1185">Reference proteome</keyword>
<feature type="repeat" description="ANK" evidence="2">
    <location>
        <begin position="20"/>
        <end position="52"/>
    </location>
</feature>
<dbReference type="SMART" id="SM00248">
    <property type="entry name" value="ANK"/>
    <property type="match status" value="1"/>
</dbReference>
<evidence type="ECO:0000313" key="3">
    <source>
        <dbReference type="EMBL" id="BAU01264.1"/>
    </source>
</evidence>
<proteinExistence type="predicted"/>
<dbReference type="InterPro" id="IPR036770">
    <property type="entry name" value="Ankyrin_rpt-contain_sf"/>
</dbReference>
<dbReference type="Proteomes" id="UP000291084">
    <property type="component" value="Chromosome 11"/>
</dbReference>
<dbReference type="Gene3D" id="1.25.40.20">
    <property type="entry name" value="Ankyrin repeat-containing domain"/>
    <property type="match status" value="1"/>
</dbReference>
<gene>
    <name evidence="3" type="primary">Vigan.11G046200</name>
    <name evidence="3" type="ORF">VIGAN_11046200</name>
</gene>